<name>A0A9X2ALR8_9BURK</name>
<reference evidence="2" key="1">
    <citation type="submission" date="2022-03" db="EMBL/GenBank/DDBJ databases">
        <authorList>
            <person name="Woo C.Y."/>
        </authorList>
    </citation>
    <scope>NUCLEOTIDE SEQUENCE</scope>
    <source>
        <strain evidence="2">CYS-02</strain>
    </source>
</reference>
<feature type="signal peptide" evidence="1">
    <location>
        <begin position="1"/>
        <end position="22"/>
    </location>
</feature>
<dbReference type="AlphaFoldDB" id="A0A9X2ALR8"/>
<gene>
    <name evidence="2" type="ORF">MMF98_07120</name>
</gene>
<evidence type="ECO:0000313" key="3">
    <source>
        <dbReference type="Proteomes" id="UP001139447"/>
    </source>
</evidence>
<dbReference type="Proteomes" id="UP001139447">
    <property type="component" value="Unassembled WGS sequence"/>
</dbReference>
<keyword evidence="1" id="KW-0732">Signal</keyword>
<protein>
    <recommendedName>
        <fullName evidence="4">Lipocalin-like domain-containing protein</fullName>
    </recommendedName>
</protein>
<proteinExistence type="predicted"/>
<sequence>MHRVSAFRWWLAAVLAATLCVACDHPPDDSPVQDAEQRLLGTWLREYEEDGTQVRRVLVLAPDGHFEESARIVESDGTVVEHHHAGEWHFDGTNLKRRYTRVDGKPPSAPAMPYATFEIRFESRNEFTGIDHVRGREVRYQRVAEGTLP</sequence>
<comment type="caution">
    <text evidence="2">The sequence shown here is derived from an EMBL/GenBank/DDBJ whole genome shotgun (WGS) entry which is preliminary data.</text>
</comment>
<evidence type="ECO:0000256" key="1">
    <source>
        <dbReference type="SAM" id="SignalP"/>
    </source>
</evidence>
<evidence type="ECO:0000313" key="2">
    <source>
        <dbReference type="EMBL" id="MCJ0762978.1"/>
    </source>
</evidence>
<dbReference type="RefSeq" id="WP_243305543.1">
    <property type="nucleotide sequence ID" value="NZ_JALGBI010000001.1"/>
</dbReference>
<accession>A0A9X2ALR8</accession>
<evidence type="ECO:0008006" key="4">
    <source>
        <dbReference type="Google" id="ProtNLM"/>
    </source>
</evidence>
<feature type="chain" id="PRO_5040977916" description="Lipocalin-like domain-containing protein" evidence="1">
    <location>
        <begin position="23"/>
        <end position="149"/>
    </location>
</feature>
<organism evidence="2 3">
    <name type="scientific">Variovorax terrae</name>
    <dbReference type="NCBI Taxonomy" id="2923278"/>
    <lineage>
        <taxon>Bacteria</taxon>
        <taxon>Pseudomonadati</taxon>
        <taxon>Pseudomonadota</taxon>
        <taxon>Betaproteobacteria</taxon>
        <taxon>Burkholderiales</taxon>
        <taxon>Comamonadaceae</taxon>
        <taxon>Variovorax</taxon>
    </lineage>
</organism>
<dbReference type="EMBL" id="JALGBI010000001">
    <property type="protein sequence ID" value="MCJ0762978.1"/>
    <property type="molecule type" value="Genomic_DNA"/>
</dbReference>
<keyword evidence="3" id="KW-1185">Reference proteome</keyword>